<dbReference type="GO" id="GO:0016787">
    <property type="term" value="F:hydrolase activity"/>
    <property type="evidence" value="ECO:0007669"/>
    <property type="project" value="InterPro"/>
</dbReference>
<dbReference type="AlphaFoldDB" id="A0A2A2GAH7"/>
<comment type="caution">
    <text evidence="2">The sequence shown here is derived from an EMBL/GenBank/DDBJ whole genome shotgun (WGS) entry which is preliminary data.</text>
</comment>
<organism evidence="2 3">
    <name type="scientific">Paracoccus salipaludis</name>
    <dbReference type="NCBI Taxonomy" id="2032623"/>
    <lineage>
        <taxon>Bacteria</taxon>
        <taxon>Pseudomonadati</taxon>
        <taxon>Pseudomonadota</taxon>
        <taxon>Alphaproteobacteria</taxon>
        <taxon>Rhodobacterales</taxon>
        <taxon>Paracoccaceae</taxon>
        <taxon>Paracoccus</taxon>
    </lineage>
</organism>
<dbReference type="InterPro" id="IPR029052">
    <property type="entry name" value="Metallo-depent_PP-like"/>
</dbReference>
<reference evidence="2 3" key="1">
    <citation type="submission" date="2017-09" db="EMBL/GenBank/DDBJ databases">
        <title>Paracoccus alkalisoli sp. nov., isolated from saline alkaline soil.</title>
        <authorList>
            <person name="Dong X."/>
            <person name="Zhang G."/>
        </authorList>
    </citation>
    <scope>NUCLEOTIDE SEQUENCE [LARGE SCALE GENOMIC DNA]</scope>
    <source>
        <strain evidence="2 3">WN007</strain>
    </source>
</reference>
<dbReference type="PANTHER" id="PTHR37844:SF2">
    <property type="entry name" value="SER_THR PROTEIN PHOSPHATASE SUPERFAMILY (AFU_ORTHOLOGUE AFUA_1G14840)"/>
    <property type="match status" value="1"/>
</dbReference>
<keyword evidence="3" id="KW-1185">Reference proteome</keyword>
<name>A0A2A2GAH7_9RHOB</name>
<dbReference type="SUPFAM" id="SSF56300">
    <property type="entry name" value="Metallo-dependent phosphatases"/>
    <property type="match status" value="1"/>
</dbReference>
<dbReference type="Pfam" id="PF00149">
    <property type="entry name" value="Metallophos"/>
    <property type="match status" value="1"/>
</dbReference>
<proteinExistence type="predicted"/>
<dbReference type="Gene3D" id="3.60.21.10">
    <property type="match status" value="1"/>
</dbReference>
<gene>
    <name evidence="2" type="ORF">CK240_17140</name>
</gene>
<dbReference type="OrthoDB" id="356681at2"/>
<evidence type="ECO:0000313" key="2">
    <source>
        <dbReference type="EMBL" id="PAU94338.1"/>
    </source>
</evidence>
<accession>A0A2A2GAH7</accession>
<dbReference type="InterPro" id="IPR004843">
    <property type="entry name" value="Calcineurin-like_PHP"/>
</dbReference>
<dbReference type="EMBL" id="NSJZ01000046">
    <property type="protein sequence ID" value="PAU94338.1"/>
    <property type="molecule type" value="Genomic_DNA"/>
</dbReference>
<dbReference type="PANTHER" id="PTHR37844">
    <property type="entry name" value="SER/THR PROTEIN PHOSPHATASE SUPERFAMILY (AFU_ORTHOLOGUE AFUA_1G14840)"/>
    <property type="match status" value="1"/>
</dbReference>
<evidence type="ECO:0000259" key="1">
    <source>
        <dbReference type="Pfam" id="PF00149"/>
    </source>
</evidence>
<protein>
    <submittedName>
        <fullName evidence="2">Metallophosphoesterase</fullName>
    </submittedName>
</protein>
<sequence length="234" mass="25808">MTLAGDIADNPAQGLPGFFGSLEGLIDLQRVWVIPGNHDYHGWRLDDDDGLAAIAAQAGVNFAQKQVIDIGASRFLCCTLWTDFALMDDVPGAMMSALLTMPDYRQITFGPEHRPLKPGDLLKLHMDHLAWLEAQLREPFAGPTFVITHHAPHRAVAGSLYSASPAFASNLDSFIRHYQPDAWLFGHTHRRLETWIGGTLIRNVSLGYPHEVNSQHERTLLLRGIIEEGALGAA</sequence>
<evidence type="ECO:0000313" key="3">
    <source>
        <dbReference type="Proteomes" id="UP000218023"/>
    </source>
</evidence>
<dbReference type="Proteomes" id="UP000218023">
    <property type="component" value="Unassembled WGS sequence"/>
</dbReference>
<feature type="domain" description="Calcineurin-like phosphoesterase" evidence="1">
    <location>
        <begin position="3"/>
        <end position="190"/>
    </location>
</feature>